<keyword evidence="2" id="KW-1185">Reference proteome</keyword>
<dbReference type="Proteomes" id="UP000815325">
    <property type="component" value="Unassembled WGS sequence"/>
</dbReference>
<organism evidence="1 2">
    <name type="scientific">Dunaliella salina</name>
    <name type="common">Green alga</name>
    <name type="synonym">Protococcus salinus</name>
    <dbReference type="NCBI Taxonomy" id="3046"/>
    <lineage>
        <taxon>Eukaryota</taxon>
        <taxon>Viridiplantae</taxon>
        <taxon>Chlorophyta</taxon>
        <taxon>core chlorophytes</taxon>
        <taxon>Chlorophyceae</taxon>
        <taxon>CS clade</taxon>
        <taxon>Chlamydomonadales</taxon>
        <taxon>Dunaliellaceae</taxon>
        <taxon>Dunaliella</taxon>
    </lineage>
</organism>
<protein>
    <submittedName>
        <fullName evidence="1">Uncharacterized protein</fullName>
    </submittedName>
</protein>
<accession>A0ABQ7H0E5</accession>
<dbReference type="EMBL" id="MU069517">
    <property type="protein sequence ID" value="KAF5840305.1"/>
    <property type="molecule type" value="Genomic_DNA"/>
</dbReference>
<name>A0ABQ7H0E5_DUNSA</name>
<proteinExistence type="predicted"/>
<sequence>MQACPHTAWDTLLDGRPSSRYSMALKAPFLLPNPVRRQAAAATVSATQIGCTNVKEALDVPLKLQHVQALQSLAEQGRAGDEMPQQQQQPLQLRHEHVQVLHDLVEHGRAGDRLPQAVQEQEATCEFELVVSAPPEFNDGVLRGWQGPEDAPEELPEAVKSRSLCLLASLEGRFLRVWVKKESLRSSGERVAQVCVSLPSALGTPSRCPKALVLELWAVGALVCAYSAILLPCSSAGAAALAELRRVWAADGSPDGLPLPLEDSGPFVQDLVRLMRFGAQTQQRWQQQHTQGGVAATDADLMEERAQKEELCGDHPAAAGSLELTMAAVGMDLLAHSLSRGMEAVAGLLLECLASIPFSVPPSALLDTETLLARLHSLFAREEAAGEEGIETPMKGGYTL</sequence>
<reference evidence="1" key="1">
    <citation type="submission" date="2017-08" db="EMBL/GenBank/DDBJ databases">
        <authorList>
            <person name="Polle J.E."/>
            <person name="Barry K."/>
            <person name="Cushman J."/>
            <person name="Schmutz J."/>
            <person name="Tran D."/>
            <person name="Hathwaick L.T."/>
            <person name="Yim W.C."/>
            <person name="Jenkins J."/>
            <person name="Mckie-Krisberg Z.M."/>
            <person name="Prochnik S."/>
            <person name="Lindquist E."/>
            <person name="Dockter R.B."/>
            <person name="Adam C."/>
            <person name="Molina H."/>
            <person name="Bunkerborg J."/>
            <person name="Jin E."/>
            <person name="Buchheim M."/>
            <person name="Magnuson J."/>
        </authorList>
    </citation>
    <scope>NUCLEOTIDE SEQUENCE</scope>
    <source>
        <strain evidence="1">CCAP 19/18</strain>
    </source>
</reference>
<gene>
    <name evidence="1" type="ORF">DUNSADRAFT_17149</name>
</gene>
<evidence type="ECO:0000313" key="1">
    <source>
        <dbReference type="EMBL" id="KAF5840305.1"/>
    </source>
</evidence>
<evidence type="ECO:0000313" key="2">
    <source>
        <dbReference type="Proteomes" id="UP000815325"/>
    </source>
</evidence>
<comment type="caution">
    <text evidence="1">The sequence shown here is derived from an EMBL/GenBank/DDBJ whole genome shotgun (WGS) entry which is preliminary data.</text>
</comment>